<keyword evidence="3" id="KW-1185">Reference proteome</keyword>
<gene>
    <name evidence="2" type="ORF">NGB36_08280</name>
</gene>
<dbReference type="EMBL" id="JANFNG010000004">
    <property type="protein sequence ID" value="MCQ4080599.1"/>
    <property type="molecule type" value="Genomic_DNA"/>
</dbReference>
<evidence type="ECO:0000256" key="1">
    <source>
        <dbReference type="SAM" id="MobiDB-lite"/>
    </source>
</evidence>
<name>A0ABT1PSE8_9ACTN</name>
<evidence type="ECO:0000313" key="3">
    <source>
        <dbReference type="Proteomes" id="UP001057702"/>
    </source>
</evidence>
<accession>A0ABT1PSE8</accession>
<feature type="region of interest" description="Disordered" evidence="1">
    <location>
        <begin position="1"/>
        <end position="30"/>
    </location>
</feature>
<evidence type="ECO:0000313" key="2">
    <source>
        <dbReference type="EMBL" id="MCQ4080599.1"/>
    </source>
</evidence>
<organism evidence="2 3">
    <name type="scientific">Streptomyces humicola</name>
    <dbReference type="NCBI Taxonomy" id="2953240"/>
    <lineage>
        <taxon>Bacteria</taxon>
        <taxon>Bacillati</taxon>
        <taxon>Actinomycetota</taxon>
        <taxon>Actinomycetes</taxon>
        <taxon>Kitasatosporales</taxon>
        <taxon>Streptomycetaceae</taxon>
        <taxon>Streptomyces</taxon>
    </lineage>
</organism>
<protein>
    <submittedName>
        <fullName evidence="2">Uncharacterized protein</fullName>
    </submittedName>
</protein>
<feature type="compositionally biased region" description="Low complexity" evidence="1">
    <location>
        <begin position="63"/>
        <end position="73"/>
    </location>
</feature>
<dbReference type="Proteomes" id="UP001057702">
    <property type="component" value="Unassembled WGS sequence"/>
</dbReference>
<feature type="region of interest" description="Disordered" evidence="1">
    <location>
        <begin position="60"/>
        <end position="86"/>
    </location>
</feature>
<comment type="caution">
    <text evidence="2">The sequence shown here is derived from an EMBL/GenBank/DDBJ whole genome shotgun (WGS) entry which is preliminary data.</text>
</comment>
<reference evidence="2" key="1">
    <citation type="submission" date="2022-06" db="EMBL/GenBank/DDBJ databases">
        <title>Draft genome sequence of Streptomyces sp. RB6PN25 isolated from peat swamp forest in Thailand.</title>
        <authorList>
            <person name="Duangmal K."/>
            <person name="Klaysubun C."/>
        </authorList>
    </citation>
    <scope>NUCLEOTIDE SEQUENCE</scope>
    <source>
        <strain evidence="2">RB6PN25</strain>
    </source>
</reference>
<dbReference type="RefSeq" id="WP_255919503.1">
    <property type="nucleotide sequence ID" value="NZ_JANFNG010000004.1"/>
</dbReference>
<sequence length="86" mass="8675">MAAYALPTGNYSADDAAHPAQHRPTTSHATSLAATGANLMDPLHRLTVLETSLRTTAEALRKPSPYGAAAAPTPGAPGVGSRPASV</sequence>
<proteinExistence type="predicted"/>